<dbReference type="EMBL" id="FOGZ01000009">
    <property type="protein sequence ID" value="SER76797.1"/>
    <property type="molecule type" value="Genomic_DNA"/>
</dbReference>
<dbReference type="NCBIfam" id="TIGR03816">
    <property type="entry name" value="tadE_like_DECH"/>
    <property type="match status" value="1"/>
</dbReference>
<reference evidence="3 4" key="1">
    <citation type="submission" date="2016-10" db="EMBL/GenBank/DDBJ databases">
        <authorList>
            <person name="de Groot N.N."/>
        </authorList>
    </citation>
    <scope>NUCLEOTIDE SEQUENCE [LARGE SCALE GENOMIC DNA]</scope>
    <source>
        <strain evidence="3 4">DSM 16859</strain>
    </source>
</reference>
<feature type="compositionally biased region" description="Gly residues" evidence="1">
    <location>
        <begin position="18"/>
        <end position="29"/>
    </location>
</feature>
<keyword evidence="3" id="KW-0067">ATP-binding</keyword>
<dbReference type="Proteomes" id="UP000198815">
    <property type="component" value="Unassembled WGS sequence"/>
</dbReference>
<keyword evidence="3" id="KW-0547">Nucleotide-binding</keyword>
<proteinExistence type="predicted"/>
<gene>
    <name evidence="3" type="ORF">SAMN05443377_10987</name>
</gene>
<evidence type="ECO:0000256" key="2">
    <source>
        <dbReference type="SAM" id="Phobius"/>
    </source>
</evidence>
<keyword evidence="3" id="KW-0347">Helicase</keyword>
<evidence type="ECO:0000256" key="1">
    <source>
        <dbReference type="SAM" id="MobiDB-lite"/>
    </source>
</evidence>
<dbReference type="STRING" id="64702.SAMN05443377_10987"/>
<feature type="region of interest" description="Disordered" evidence="1">
    <location>
        <begin position="132"/>
        <end position="154"/>
    </location>
</feature>
<accession>A0A1H9RVX3</accession>
<dbReference type="GO" id="GO:0004386">
    <property type="term" value="F:helicase activity"/>
    <property type="evidence" value="ECO:0007669"/>
    <property type="project" value="UniProtKB-KW"/>
</dbReference>
<feature type="compositionally biased region" description="Basic residues" evidence="1">
    <location>
        <begin position="1"/>
        <end position="13"/>
    </location>
</feature>
<keyword evidence="3" id="KW-0378">Hydrolase</keyword>
<dbReference type="AlphaFoldDB" id="A0A1H9RVX3"/>
<dbReference type="RefSeq" id="WP_091969019.1">
    <property type="nucleotide sequence ID" value="NZ_FOGZ01000009.1"/>
</dbReference>
<keyword evidence="4" id="KW-1185">Reference proteome</keyword>
<evidence type="ECO:0000313" key="4">
    <source>
        <dbReference type="Proteomes" id="UP000198815"/>
    </source>
</evidence>
<keyword evidence="2" id="KW-1133">Transmembrane helix</keyword>
<keyword evidence="2" id="KW-0812">Transmembrane</keyword>
<feature type="region of interest" description="Disordered" evidence="1">
    <location>
        <begin position="1"/>
        <end position="29"/>
    </location>
</feature>
<protein>
    <submittedName>
        <fullName evidence="3">Helicase/secretion neighborhood TadE-like protein</fullName>
    </submittedName>
</protein>
<name>A0A1H9RVX3_9ACTN</name>
<dbReference type="InterPro" id="IPR021202">
    <property type="entry name" value="Rv3654c-like"/>
</dbReference>
<organism evidence="3 4">
    <name type="scientific">Propionibacterium cyclohexanicum</name>
    <dbReference type="NCBI Taxonomy" id="64702"/>
    <lineage>
        <taxon>Bacteria</taxon>
        <taxon>Bacillati</taxon>
        <taxon>Actinomycetota</taxon>
        <taxon>Actinomycetes</taxon>
        <taxon>Propionibacteriales</taxon>
        <taxon>Propionibacteriaceae</taxon>
        <taxon>Propionibacterium</taxon>
    </lineage>
</organism>
<keyword evidence="2" id="KW-0472">Membrane</keyword>
<evidence type="ECO:0000313" key="3">
    <source>
        <dbReference type="EMBL" id="SER76797.1"/>
    </source>
</evidence>
<sequence length="154" mass="15825">MTAHRRTIARRSPRSGQPGTGQSGTGERGSGSALAAGVVVCIGVTAFWAGLFGAWIGCSHHARSAADLTALAAAHAYARGAEPCPEAIRIARSNAASLHRCSLTVGGQWQPGDRPAEEFIIEVTVEVPLAPHVPGAPQSLQGRATAGRADLREG</sequence>
<feature type="transmembrane region" description="Helical" evidence="2">
    <location>
        <begin position="33"/>
        <end position="56"/>
    </location>
</feature>